<evidence type="ECO:0000256" key="1">
    <source>
        <dbReference type="ARBA" id="ARBA00004651"/>
    </source>
</evidence>
<feature type="transmembrane region" description="Helical" evidence="7">
    <location>
        <begin position="47"/>
        <end position="68"/>
    </location>
</feature>
<reference evidence="10 11" key="1">
    <citation type="submission" date="2017-01" db="EMBL/GenBank/DDBJ databases">
        <authorList>
            <person name="Varghese N."/>
            <person name="Submissions S."/>
        </authorList>
    </citation>
    <scope>NUCLEOTIDE SEQUENCE [LARGE SCALE GENOMIC DNA]</scope>
    <source>
        <strain evidence="10 11">ATCC 700171</strain>
    </source>
</reference>
<dbReference type="RefSeq" id="WP_149765586.1">
    <property type="nucleotide sequence ID" value="NZ_FTMK01000010.1"/>
</dbReference>
<dbReference type="GO" id="GO:0005886">
    <property type="term" value="C:plasma membrane"/>
    <property type="evidence" value="ECO:0007669"/>
    <property type="project" value="UniProtKB-SubCell"/>
</dbReference>
<dbReference type="GO" id="GO:0005524">
    <property type="term" value="F:ATP binding"/>
    <property type="evidence" value="ECO:0007669"/>
    <property type="project" value="UniProtKB-KW"/>
</dbReference>
<feature type="transmembrane region" description="Helical" evidence="7">
    <location>
        <begin position="168"/>
        <end position="189"/>
    </location>
</feature>
<evidence type="ECO:0000256" key="5">
    <source>
        <dbReference type="ARBA" id="ARBA00022989"/>
    </source>
</evidence>
<feature type="domain" description="ABC transmembrane type-1" evidence="9">
    <location>
        <begin position="24"/>
        <end position="313"/>
    </location>
</feature>
<feature type="transmembrane region" description="Helical" evidence="7">
    <location>
        <begin position="256"/>
        <end position="276"/>
    </location>
</feature>
<dbReference type="AlphaFoldDB" id="A0A1N6TZW5"/>
<organism evidence="10 11">
    <name type="scientific">Paracoccus thiocyanatus</name>
    <dbReference type="NCBI Taxonomy" id="34006"/>
    <lineage>
        <taxon>Bacteria</taxon>
        <taxon>Pseudomonadati</taxon>
        <taxon>Pseudomonadota</taxon>
        <taxon>Alphaproteobacteria</taxon>
        <taxon>Rhodobacterales</taxon>
        <taxon>Paracoccaceae</taxon>
        <taxon>Paracoccus</taxon>
    </lineage>
</organism>
<keyword evidence="2 7" id="KW-0812">Transmembrane</keyword>
<dbReference type="SMART" id="SM00382">
    <property type="entry name" value="AAA"/>
    <property type="match status" value="1"/>
</dbReference>
<feature type="domain" description="ABC transporter" evidence="8">
    <location>
        <begin position="343"/>
        <end position="558"/>
    </location>
</feature>
<evidence type="ECO:0000313" key="11">
    <source>
        <dbReference type="Proteomes" id="UP000323956"/>
    </source>
</evidence>
<proteinExistence type="predicted"/>
<evidence type="ECO:0000259" key="8">
    <source>
        <dbReference type="PROSITE" id="PS50893"/>
    </source>
</evidence>
<dbReference type="PANTHER" id="PTHR24221">
    <property type="entry name" value="ATP-BINDING CASSETTE SUB-FAMILY B"/>
    <property type="match status" value="1"/>
</dbReference>
<keyword evidence="6 7" id="KW-0472">Membrane</keyword>
<feature type="transmembrane region" description="Helical" evidence="7">
    <location>
        <begin position="282"/>
        <end position="302"/>
    </location>
</feature>
<dbReference type="InterPro" id="IPR027417">
    <property type="entry name" value="P-loop_NTPase"/>
</dbReference>
<dbReference type="InterPro" id="IPR036640">
    <property type="entry name" value="ABC1_TM_sf"/>
</dbReference>
<dbReference type="GO" id="GO:0034775">
    <property type="term" value="P:glutathione transmembrane transport"/>
    <property type="evidence" value="ECO:0007669"/>
    <property type="project" value="InterPro"/>
</dbReference>
<dbReference type="Pfam" id="PF00005">
    <property type="entry name" value="ABC_tran"/>
    <property type="match status" value="1"/>
</dbReference>
<dbReference type="SUPFAM" id="SSF52540">
    <property type="entry name" value="P-loop containing nucleoside triphosphate hydrolases"/>
    <property type="match status" value="1"/>
</dbReference>
<evidence type="ECO:0000256" key="3">
    <source>
        <dbReference type="ARBA" id="ARBA00022741"/>
    </source>
</evidence>
<dbReference type="InterPro" id="IPR003593">
    <property type="entry name" value="AAA+_ATPase"/>
</dbReference>
<gene>
    <name evidence="10" type="ORF">SAMN05421641_11019</name>
</gene>
<keyword evidence="3" id="KW-0547">Nucleotide-binding</keyword>
<dbReference type="GO" id="GO:0045454">
    <property type="term" value="P:cell redox homeostasis"/>
    <property type="evidence" value="ECO:0007669"/>
    <property type="project" value="InterPro"/>
</dbReference>
<dbReference type="SUPFAM" id="SSF90123">
    <property type="entry name" value="ABC transporter transmembrane region"/>
    <property type="match status" value="1"/>
</dbReference>
<dbReference type="EMBL" id="FTMK01000010">
    <property type="protein sequence ID" value="SIQ58829.1"/>
    <property type="molecule type" value="Genomic_DNA"/>
</dbReference>
<dbReference type="InterPro" id="IPR017871">
    <property type="entry name" value="ABC_transporter-like_CS"/>
</dbReference>
<dbReference type="Gene3D" id="3.40.50.300">
    <property type="entry name" value="P-loop containing nucleotide triphosphate hydrolases"/>
    <property type="match status" value="1"/>
</dbReference>
<dbReference type="PANTHER" id="PTHR24221:SF590">
    <property type="entry name" value="COMPONENT LINKED WITH THE ASSEMBLY OF CYTOCHROME' TRANSPORT TRANSMEMBRANE ATP-BINDING PROTEIN ABC TRANSPORTER CYDD-RELATED"/>
    <property type="match status" value="1"/>
</dbReference>
<dbReference type="OrthoDB" id="5288404at2"/>
<dbReference type="PROSITE" id="PS00211">
    <property type="entry name" value="ABC_TRANSPORTER_1"/>
    <property type="match status" value="1"/>
</dbReference>
<dbReference type="GO" id="GO:0140359">
    <property type="term" value="F:ABC-type transporter activity"/>
    <property type="evidence" value="ECO:0007669"/>
    <property type="project" value="InterPro"/>
</dbReference>
<protein>
    <submittedName>
        <fullName evidence="10">ATP-binding cassette, subfamily C, CydC</fullName>
    </submittedName>
</protein>
<evidence type="ECO:0000256" key="6">
    <source>
        <dbReference type="ARBA" id="ARBA00023136"/>
    </source>
</evidence>
<feature type="transmembrane region" description="Helical" evidence="7">
    <location>
        <begin position="23"/>
        <end position="41"/>
    </location>
</feature>
<dbReference type="Gene3D" id="1.20.1560.10">
    <property type="entry name" value="ABC transporter type 1, transmembrane domain"/>
    <property type="match status" value="1"/>
</dbReference>
<dbReference type="InterPro" id="IPR003439">
    <property type="entry name" value="ABC_transporter-like_ATP-bd"/>
</dbReference>
<dbReference type="Proteomes" id="UP000323956">
    <property type="component" value="Unassembled WGS sequence"/>
</dbReference>
<comment type="subcellular location">
    <subcellularLocation>
        <location evidence="1">Cell membrane</location>
        <topology evidence="1">Multi-pass membrane protein</topology>
    </subcellularLocation>
</comment>
<evidence type="ECO:0000259" key="9">
    <source>
        <dbReference type="PROSITE" id="PS50929"/>
    </source>
</evidence>
<name>A0A1N6TZW5_9RHOB</name>
<accession>A0A1N6TZW5</accession>
<keyword evidence="4 10" id="KW-0067">ATP-binding</keyword>
<dbReference type="PROSITE" id="PS50893">
    <property type="entry name" value="ABC_TRANSPORTER_2"/>
    <property type="match status" value="1"/>
</dbReference>
<evidence type="ECO:0000256" key="4">
    <source>
        <dbReference type="ARBA" id="ARBA00022840"/>
    </source>
</evidence>
<keyword evidence="5 7" id="KW-1133">Transmembrane helix</keyword>
<dbReference type="PROSITE" id="PS50929">
    <property type="entry name" value="ABC_TM1F"/>
    <property type="match status" value="1"/>
</dbReference>
<dbReference type="NCBIfam" id="TIGR02868">
    <property type="entry name" value="CydC"/>
    <property type="match status" value="1"/>
</dbReference>
<dbReference type="InterPro" id="IPR014223">
    <property type="entry name" value="ABC_CydC/D"/>
</dbReference>
<evidence type="ECO:0000256" key="7">
    <source>
        <dbReference type="SAM" id="Phobius"/>
    </source>
</evidence>
<evidence type="ECO:0000313" key="10">
    <source>
        <dbReference type="EMBL" id="SIQ58829.1"/>
    </source>
</evidence>
<sequence length="563" mass="57941">MRRLVRDMAPVLALFAAEGRRKLWAGAALAAVTMLSGIALLGLSGWFITATAIAGLTTATALAFDVFMPSSGIRLLALGRTAARYGERLVTHDATLAVLAGLRERLFRGWSAPGAAGALMLRPARLLFRLTVDIDALDVLYLRVLVPLAAALVTALAAGLALGLMQPLFGLGVFVFLVATGAGLALAAGRAAGPGMARRAQMTETLRARTIDLVQGQTELLMAGRLEAQRRAIAAADSRLAAADDRLNRIDVLAGLGYGAASAVLLAGVLLIAGALAESGRIGAPVAALALLVALAAVEPFAQLRRGAMELPRSRISARRLGPRLEPPPALPAAPRPVAGLAARLQAVSLRHPGAARAVLADITLDIAAGETVALIGASGAGKSSLLALLAGEARPDSGQIARLDACLMTQRSELFRDSLRDNLRLAAPQAGDAQLLAALSAAGLGPEVAALPAGLDARLGEHGLGLSGGQARRLALARLILRDAALWLLDEPTEGLDGATARQVIARLQPCLAGRSTVIATHIRREAALADRLVHIDQGRIVAIHARGSAGFASALAGLRPD</sequence>
<evidence type="ECO:0000256" key="2">
    <source>
        <dbReference type="ARBA" id="ARBA00022692"/>
    </source>
</evidence>
<feature type="transmembrane region" description="Helical" evidence="7">
    <location>
        <begin position="140"/>
        <end position="162"/>
    </location>
</feature>
<dbReference type="GO" id="GO:0016887">
    <property type="term" value="F:ATP hydrolysis activity"/>
    <property type="evidence" value="ECO:0007669"/>
    <property type="project" value="InterPro"/>
</dbReference>
<dbReference type="InterPro" id="IPR011527">
    <property type="entry name" value="ABC1_TM_dom"/>
</dbReference>
<dbReference type="InterPro" id="IPR039421">
    <property type="entry name" value="Type_1_exporter"/>
</dbReference>